<evidence type="ECO:0000256" key="1">
    <source>
        <dbReference type="ARBA" id="ARBA00012386"/>
    </source>
</evidence>
<reference evidence="7 8" key="1">
    <citation type="submission" date="2021-04" db="EMBL/GenBank/DDBJ databases">
        <authorList>
            <person name="Pira H."/>
            <person name="Risdian C."/>
            <person name="Wink J."/>
        </authorList>
    </citation>
    <scope>NUCLEOTIDE SEQUENCE [LARGE SCALE GENOMIC DNA]</scope>
    <source>
        <strain evidence="7 8">WH53</strain>
    </source>
</reference>
<evidence type="ECO:0000313" key="7">
    <source>
        <dbReference type="EMBL" id="MBU2709657.1"/>
    </source>
</evidence>
<keyword evidence="2" id="KW-0808">Transferase</keyword>
<keyword evidence="4" id="KW-0819">tRNA processing</keyword>
<accession>A0ABS5Z6H8</accession>
<comment type="similarity">
    <text evidence="5">Belongs to the TDD superfamily. DTWD2 family.</text>
</comment>
<dbReference type="Proteomes" id="UP000690515">
    <property type="component" value="Unassembled WGS sequence"/>
</dbReference>
<evidence type="ECO:0000313" key="8">
    <source>
        <dbReference type="Proteomes" id="UP000690515"/>
    </source>
</evidence>
<dbReference type="PANTHER" id="PTHR21392">
    <property type="entry name" value="TRNA-URIDINE AMINOCARBOXYPROPYLTRANSFERASE 2"/>
    <property type="match status" value="1"/>
</dbReference>
<dbReference type="InterPro" id="IPR039262">
    <property type="entry name" value="DTWD2/TAPT"/>
</dbReference>
<evidence type="ECO:0000256" key="2">
    <source>
        <dbReference type="ARBA" id="ARBA00022679"/>
    </source>
</evidence>
<dbReference type="RefSeq" id="WP_215817827.1">
    <property type="nucleotide sequence ID" value="NZ_JAGSOY010000002.1"/>
</dbReference>
<gene>
    <name evidence="7" type="ORF">KCG35_01145</name>
</gene>
<dbReference type="EMBL" id="JAGSOY010000002">
    <property type="protein sequence ID" value="MBU2709657.1"/>
    <property type="molecule type" value="Genomic_DNA"/>
</dbReference>
<dbReference type="InterPro" id="IPR005636">
    <property type="entry name" value="DTW"/>
</dbReference>
<comment type="caution">
    <text evidence="7">The sequence shown here is derived from an EMBL/GenBank/DDBJ whole genome shotgun (WGS) entry which is preliminary data.</text>
</comment>
<organism evidence="7 8">
    <name type="scientific">Zooshikella harenae</name>
    <dbReference type="NCBI Taxonomy" id="2827238"/>
    <lineage>
        <taxon>Bacteria</taxon>
        <taxon>Pseudomonadati</taxon>
        <taxon>Pseudomonadota</taxon>
        <taxon>Gammaproteobacteria</taxon>
        <taxon>Oceanospirillales</taxon>
        <taxon>Zooshikellaceae</taxon>
        <taxon>Zooshikella</taxon>
    </lineage>
</organism>
<dbReference type="PANTHER" id="PTHR21392:SF0">
    <property type="entry name" value="TRNA-URIDINE AMINOCARBOXYPROPYLTRANSFERASE 2"/>
    <property type="match status" value="1"/>
</dbReference>
<evidence type="ECO:0000259" key="6">
    <source>
        <dbReference type="SMART" id="SM01144"/>
    </source>
</evidence>
<feature type="domain" description="DTW" evidence="6">
    <location>
        <begin position="2"/>
        <end position="194"/>
    </location>
</feature>
<keyword evidence="3" id="KW-0949">S-adenosyl-L-methionine</keyword>
<sequence>MPRECCSRCHRPVQVCLCKYITCSKSPMNLVVLQHPSEQKKAIGTAKLLGLCIKNCSRIVGECFSNHKTFEEILQQPCVVLFPNDSAITLHEFQHDYLQGTDIQSWNLIVIDGTWKKAKKIWYLNPQLHTLPSIVLSQSEPSTYRIRKVPNDAYLSTVEAAVMALRGLANDQTILESPLVAFKAMIDQQIQIMGNETYQNNYQK</sequence>
<protein>
    <recommendedName>
        <fullName evidence="1">tRNA-uridine aminocarboxypropyltransferase</fullName>
        <ecNumber evidence="1">2.5.1.25</ecNumber>
    </recommendedName>
</protein>
<dbReference type="EC" id="2.5.1.25" evidence="1"/>
<evidence type="ECO:0000256" key="4">
    <source>
        <dbReference type="ARBA" id="ARBA00022694"/>
    </source>
</evidence>
<name>A0ABS5Z6H8_9GAMM</name>
<dbReference type="Pfam" id="PF03942">
    <property type="entry name" value="DTW"/>
    <property type="match status" value="1"/>
</dbReference>
<evidence type="ECO:0000256" key="3">
    <source>
        <dbReference type="ARBA" id="ARBA00022691"/>
    </source>
</evidence>
<keyword evidence="8" id="KW-1185">Reference proteome</keyword>
<evidence type="ECO:0000256" key="5">
    <source>
        <dbReference type="ARBA" id="ARBA00034489"/>
    </source>
</evidence>
<proteinExistence type="inferred from homology"/>
<dbReference type="SMART" id="SM01144">
    <property type="entry name" value="DTW"/>
    <property type="match status" value="1"/>
</dbReference>